<dbReference type="Proteomes" id="UP000005291">
    <property type="component" value="Unassembled WGS sequence"/>
</dbReference>
<protein>
    <submittedName>
        <fullName evidence="1">Uncharacterized protein</fullName>
    </submittedName>
</protein>
<proteinExistence type="predicted"/>
<name>I4HFV4_MICAE</name>
<dbReference type="HOGENOM" id="CLU_173244_0_0_3"/>
<organism evidence="1 2">
    <name type="scientific">Microcystis aeruginosa PCC 9808</name>
    <dbReference type="NCBI Taxonomy" id="1160284"/>
    <lineage>
        <taxon>Bacteria</taxon>
        <taxon>Bacillati</taxon>
        <taxon>Cyanobacteriota</taxon>
        <taxon>Cyanophyceae</taxon>
        <taxon>Oscillatoriophycideae</taxon>
        <taxon>Chroococcales</taxon>
        <taxon>Microcystaceae</taxon>
        <taxon>Microcystis</taxon>
    </lineage>
</organism>
<accession>I4HFV4</accession>
<dbReference type="RefSeq" id="WP_002791847.1">
    <property type="nucleotide sequence ID" value="NZ_HE973582.1"/>
</dbReference>
<reference evidence="1 2" key="1">
    <citation type="submission" date="2012-04" db="EMBL/GenBank/DDBJ databases">
        <authorList>
            <person name="Genoscope - CEA"/>
        </authorList>
    </citation>
    <scope>NUCLEOTIDE SEQUENCE [LARGE SCALE GENOMIC DNA]</scope>
    <source>
        <strain evidence="1 2">9808</strain>
    </source>
</reference>
<evidence type="ECO:0000313" key="1">
    <source>
        <dbReference type="EMBL" id="CCI20928.1"/>
    </source>
</evidence>
<dbReference type="AlphaFoldDB" id="I4HFV4"/>
<sequence>MVPLALPVALVLDGISLLTSGANEKEIAEQRKVAIDIIRAGKENGVDEIEITMSQKAGVGLSSDVDGVPIEFIVGASGTMKLKVKWFFVTWYGSIWGHKSTKSLSGKRFN</sequence>
<gene>
    <name evidence="1" type="ORF">MICAG_1160011</name>
</gene>
<comment type="caution">
    <text evidence="1">The sequence shown here is derived from an EMBL/GenBank/DDBJ whole genome shotgun (WGS) entry which is preliminary data.</text>
</comment>
<evidence type="ECO:0000313" key="2">
    <source>
        <dbReference type="Proteomes" id="UP000005291"/>
    </source>
</evidence>
<dbReference type="EMBL" id="CAIN01000020">
    <property type="protein sequence ID" value="CCI20928.1"/>
    <property type="molecule type" value="Genomic_DNA"/>
</dbReference>